<dbReference type="EMBL" id="JAAHFQ010000719">
    <property type="protein sequence ID" value="NER31098.1"/>
    <property type="molecule type" value="Genomic_DNA"/>
</dbReference>
<sequence>MSENSIQVTISLEAPQLDDEQLQEATENLRDEIKEVEGVEQADLMPVETAPPDSKGIGGFLLGILTAEINAKNLKTLVRFLGDRLFGKTIKIKTEGNGKKLELEIRRPEDLEAIMPKIDNFIKG</sequence>
<gene>
    <name evidence="1" type="ORF">F6J89_26630</name>
</gene>
<name>A0A6B3NPD0_9CYAN</name>
<organism evidence="1">
    <name type="scientific">Symploca sp. SIO1C4</name>
    <dbReference type="NCBI Taxonomy" id="2607765"/>
    <lineage>
        <taxon>Bacteria</taxon>
        <taxon>Bacillati</taxon>
        <taxon>Cyanobacteriota</taxon>
        <taxon>Cyanophyceae</taxon>
        <taxon>Coleofasciculales</taxon>
        <taxon>Coleofasciculaceae</taxon>
        <taxon>Symploca</taxon>
    </lineage>
</organism>
<dbReference type="AlphaFoldDB" id="A0A6B3NPD0"/>
<comment type="caution">
    <text evidence="1">The sequence shown here is derived from an EMBL/GenBank/DDBJ whole genome shotgun (WGS) entry which is preliminary data.</text>
</comment>
<evidence type="ECO:0000313" key="1">
    <source>
        <dbReference type="EMBL" id="NER31098.1"/>
    </source>
</evidence>
<proteinExistence type="predicted"/>
<reference evidence="1" key="1">
    <citation type="submission" date="2019-11" db="EMBL/GenBank/DDBJ databases">
        <title>Genomic insights into an expanded diversity of filamentous marine cyanobacteria reveals the extraordinary biosynthetic potential of Moorea and Okeania.</title>
        <authorList>
            <person name="Ferreira Leao T."/>
            <person name="Wang M."/>
            <person name="Moss N."/>
            <person name="Da Silva R."/>
            <person name="Sanders J."/>
            <person name="Nurk S."/>
            <person name="Gurevich A."/>
            <person name="Humphrey G."/>
            <person name="Reher R."/>
            <person name="Zhu Q."/>
            <person name="Belda-Ferre P."/>
            <person name="Glukhov E."/>
            <person name="Rex R."/>
            <person name="Dorrestein P.C."/>
            <person name="Knight R."/>
            <person name="Pevzner P."/>
            <person name="Gerwick W.H."/>
            <person name="Gerwick L."/>
        </authorList>
    </citation>
    <scope>NUCLEOTIDE SEQUENCE</scope>
    <source>
        <strain evidence="1">SIO1C4</strain>
    </source>
</reference>
<protein>
    <submittedName>
        <fullName evidence="1">Uncharacterized protein</fullName>
    </submittedName>
</protein>
<accession>A0A6B3NPD0</accession>